<dbReference type="Proteomes" id="UP000199437">
    <property type="component" value="Unassembled WGS sequence"/>
</dbReference>
<dbReference type="Gene3D" id="2.60.40.10">
    <property type="entry name" value="Immunoglobulins"/>
    <property type="match status" value="1"/>
</dbReference>
<feature type="domain" description="Glycosyl hydrolase family 13 catalytic" evidence="3">
    <location>
        <begin position="406"/>
        <end position="761"/>
    </location>
</feature>
<dbReference type="PANTHER" id="PTHR43651:SF3">
    <property type="entry name" value="1,4-ALPHA-GLUCAN-BRANCHING ENZYME"/>
    <property type="match status" value="1"/>
</dbReference>
<dbReference type="Gene3D" id="3.20.20.80">
    <property type="entry name" value="Glycosidases"/>
    <property type="match status" value="1"/>
</dbReference>
<dbReference type="InterPro" id="IPR014756">
    <property type="entry name" value="Ig_E-set"/>
</dbReference>
<dbReference type="GeneID" id="99988180"/>
<protein>
    <submittedName>
        <fullName evidence="4">Por secretion system C-terminal sorting domain-containing protein</fullName>
    </submittedName>
</protein>
<dbReference type="InterPro" id="IPR006047">
    <property type="entry name" value="GH13_cat_dom"/>
</dbReference>
<sequence>MKTLFTALLVLCLSFAATAQIVKIEPANATADDEIKLVFDATQGDAGLVGAASVYMHGGVITESPTATGWDDRYVVGNWGADDGVGKMTKVSGETDKWEITLTPSAREYYGVPAGTNVFRLAMVFRNADGSAKGAGTPGTIDGGSVSANGDIFIDLNISNYITINAPTSELLFIEQGGSVTFAAETTDEVSAMSMSLDLGNGFQEVANVNSGTSISYDFYPQEAVQGQLKVNATVAGEALEVIQNFNIQLRGSAVVAELPTGLKKGINYHEDLSMVTLVLEAPNKEFAYVVGDMNDWQVNENYLMNQTPDGELFWLTLDGLTENQEYVFQYWVDGTIKVGDPYADKVADPWNDQYIESSVHNAVPEYSFTDYAIATTFQTGQTPFEWDASEASWERPAKEDLVIYELLVRDFIGTHDYDDLIDTLGYIKSLGVNAIELMPIMEFEGNESWGYNPMYFFAPDKYYGTKDDLKNFIQACHQEGIAVILDMVLNHAFGLNPMVRMYWDDAAGKPSADSPWFNQDPTHPYNVGYDFNHESTYTQAFVDSVNAYWLQEYHFDGYRFDLSKGFTQTNNPNNVGAWGNYDQSRVDILTRMADKLWEVDSEAYVILEHFADASEEAALADEGMLLWRNLVYAYYKALGGQNNESFTGGLAETHVTYMESHDEQRQIFEVMHDGASEGSYNTRSLDVALDRLKMNAAFIYLLPGPKMLWQFGELGYDIDIDQNGRTGNKPLPWGTGGLDYYTDEERGKLLQAFRAIINLRTQNPTWFQRENYAADLTGDTRKFRVDNNDTDIVVYGNFGLSEVTENVPFTQTGEWFDYITGESITVDNTSHEVNMLPGEFRIYTSTKVSEGFGDIVNVYSGVVTSIEDELPNFTYYPNPTTGKLYFKGEVPGRLKAVEMVDMQGNSAFSVGVENNQLEAIDVSGTKPGLYLLHLITETKKYTLKVMVKH</sequence>
<dbReference type="InterPro" id="IPR032522">
    <property type="entry name" value="DUF4961"/>
</dbReference>
<keyword evidence="5" id="KW-1185">Reference proteome</keyword>
<dbReference type="InterPro" id="IPR013783">
    <property type="entry name" value="Ig-like_fold"/>
</dbReference>
<dbReference type="SUPFAM" id="SSF51445">
    <property type="entry name" value="(Trans)glycosidases"/>
    <property type="match status" value="1"/>
</dbReference>
<dbReference type="SUPFAM" id="SSF81296">
    <property type="entry name" value="E set domains"/>
    <property type="match status" value="1"/>
</dbReference>
<dbReference type="GO" id="GO:0005737">
    <property type="term" value="C:cytoplasm"/>
    <property type="evidence" value="ECO:0007669"/>
    <property type="project" value="TreeGrafter"/>
</dbReference>
<organism evidence="4 5">
    <name type="scientific">Roseivirga pacifica</name>
    <dbReference type="NCBI Taxonomy" id="1267423"/>
    <lineage>
        <taxon>Bacteria</taxon>
        <taxon>Pseudomonadati</taxon>
        <taxon>Bacteroidota</taxon>
        <taxon>Cytophagia</taxon>
        <taxon>Cytophagales</taxon>
        <taxon>Roseivirgaceae</taxon>
        <taxon>Roseivirga</taxon>
    </lineage>
</organism>
<dbReference type="Pfam" id="PF16328">
    <property type="entry name" value="DUF4961"/>
    <property type="match status" value="1"/>
</dbReference>
<dbReference type="PANTHER" id="PTHR43651">
    <property type="entry name" value="1,4-ALPHA-GLUCAN-BRANCHING ENZYME"/>
    <property type="match status" value="1"/>
</dbReference>
<dbReference type="InterPro" id="IPR017853">
    <property type="entry name" value="GH"/>
</dbReference>
<evidence type="ECO:0000259" key="3">
    <source>
        <dbReference type="SMART" id="SM00642"/>
    </source>
</evidence>
<dbReference type="STRING" id="1267423.SAMN05216290_3508"/>
<dbReference type="OrthoDB" id="9761875at2"/>
<keyword evidence="1" id="KW-0119">Carbohydrate metabolism</keyword>
<dbReference type="EMBL" id="FOIR01000004">
    <property type="protein sequence ID" value="SEW39877.1"/>
    <property type="molecule type" value="Genomic_DNA"/>
</dbReference>
<name>A0A1I0RG93_9BACT</name>
<evidence type="ECO:0000313" key="4">
    <source>
        <dbReference type="EMBL" id="SEW39877.1"/>
    </source>
</evidence>
<proteinExistence type="predicted"/>
<dbReference type="GO" id="GO:0005975">
    <property type="term" value="P:carbohydrate metabolic process"/>
    <property type="evidence" value="ECO:0007669"/>
    <property type="project" value="InterPro"/>
</dbReference>
<evidence type="ECO:0000313" key="5">
    <source>
        <dbReference type="Proteomes" id="UP000199437"/>
    </source>
</evidence>
<dbReference type="RefSeq" id="WP_090260284.1">
    <property type="nucleotide sequence ID" value="NZ_FOIR01000004.1"/>
</dbReference>
<evidence type="ECO:0000256" key="1">
    <source>
        <dbReference type="ARBA" id="ARBA00023277"/>
    </source>
</evidence>
<reference evidence="5" key="1">
    <citation type="submission" date="2016-10" db="EMBL/GenBank/DDBJ databases">
        <authorList>
            <person name="Varghese N."/>
            <person name="Submissions S."/>
        </authorList>
    </citation>
    <scope>NUCLEOTIDE SEQUENCE [LARGE SCALE GENOMIC DNA]</scope>
    <source>
        <strain evidence="5">CGMCC 1.12402</strain>
    </source>
</reference>
<dbReference type="AlphaFoldDB" id="A0A1I0RG93"/>
<dbReference type="GO" id="GO:0003844">
    <property type="term" value="F:1,4-alpha-glucan branching enzyme activity"/>
    <property type="evidence" value="ECO:0007669"/>
    <property type="project" value="TreeGrafter"/>
</dbReference>
<evidence type="ECO:0000256" key="2">
    <source>
        <dbReference type="SAM" id="SignalP"/>
    </source>
</evidence>
<dbReference type="SMART" id="SM00642">
    <property type="entry name" value="Aamy"/>
    <property type="match status" value="1"/>
</dbReference>
<dbReference type="InterPro" id="IPR026444">
    <property type="entry name" value="Secre_tail"/>
</dbReference>
<dbReference type="Pfam" id="PF00128">
    <property type="entry name" value="Alpha-amylase"/>
    <property type="match status" value="1"/>
</dbReference>
<dbReference type="NCBIfam" id="TIGR04183">
    <property type="entry name" value="Por_Secre_tail"/>
    <property type="match status" value="1"/>
</dbReference>
<accession>A0A1I0RG93</accession>
<feature type="chain" id="PRO_5011480866" evidence="2">
    <location>
        <begin position="20"/>
        <end position="950"/>
    </location>
</feature>
<dbReference type="Pfam" id="PF18962">
    <property type="entry name" value="Por_Secre_tail"/>
    <property type="match status" value="1"/>
</dbReference>
<gene>
    <name evidence="4" type="ORF">SAMN05216290_3508</name>
</gene>
<dbReference type="CDD" id="cd11350">
    <property type="entry name" value="AmyAc_4"/>
    <property type="match status" value="1"/>
</dbReference>
<feature type="signal peptide" evidence="2">
    <location>
        <begin position="1"/>
        <end position="19"/>
    </location>
</feature>
<keyword evidence="2" id="KW-0732">Signal</keyword>